<evidence type="ECO:0000313" key="3">
    <source>
        <dbReference type="EMBL" id="EBR1083417.1"/>
    </source>
</evidence>
<gene>
    <name evidence="2" type="ORF">BRP53_14365</name>
    <name evidence="3" type="ORF">BRP54_16495</name>
</gene>
<sequence>MERQNYSILDLFVECWLQYRIVAGFFLMRFLIMYTLMYTVFSGALARSHCLHPSRSRCVTMFRLVVLRARIAREIDCER</sequence>
<keyword evidence="1" id="KW-1133">Transmembrane helix</keyword>
<accession>A0A5U6TBT1</accession>
<dbReference type="EMBL" id="AAGRCR010000019">
    <property type="protein sequence ID" value="EBR0897856.1"/>
    <property type="molecule type" value="Genomic_DNA"/>
</dbReference>
<keyword evidence="1" id="KW-0472">Membrane</keyword>
<organism evidence="2">
    <name type="scientific">Salmonella enterica</name>
    <name type="common">Salmonella choleraesuis</name>
    <dbReference type="NCBI Taxonomy" id="28901"/>
    <lineage>
        <taxon>Bacteria</taxon>
        <taxon>Pseudomonadati</taxon>
        <taxon>Pseudomonadota</taxon>
        <taxon>Gammaproteobacteria</taxon>
        <taxon>Enterobacterales</taxon>
        <taxon>Enterobacteriaceae</taxon>
        <taxon>Salmonella</taxon>
    </lineage>
</organism>
<evidence type="ECO:0000256" key="1">
    <source>
        <dbReference type="SAM" id="Phobius"/>
    </source>
</evidence>
<dbReference type="AlphaFoldDB" id="A0A5U6TBT1"/>
<protein>
    <submittedName>
        <fullName evidence="2">Uncharacterized protein</fullName>
    </submittedName>
</protein>
<feature type="transmembrane region" description="Helical" evidence="1">
    <location>
        <begin position="20"/>
        <end position="46"/>
    </location>
</feature>
<comment type="caution">
    <text evidence="2">The sequence shown here is derived from an EMBL/GenBank/DDBJ whole genome shotgun (WGS) entry which is preliminary data.</text>
</comment>
<keyword evidence="1" id="KW-0812">Transmembrane</keyword>
<dbReference type="EMBL" id="AAGREK010000028">
    <property type="protein sequence ID" value="EBR1083417.1"/>
    <property type="molecule type" value="Genomic_DNA"/>
</dbReference>
<reference evidence="2" key="1">
    <citation type="submission" date="2018-07" db="EMBL/GenBank/DDBJ databases">
        <authorList>
            <consortium name="GenomeTrakr network: Whole genome sequencing for foodborne pathogen traceback"/>
        </authorList>
    </citation>
    <scope>NUCLEOTIDE SEQUENCE</scope>
    <source>
        <strain evidence="3">CFSAN056619</strain>
        <strain evidence="2">CFSAN056620</strain>
    </source>
</reference>
<name>A0A5U6TBT1_SALER</name>
<proteinExistence type="predicted"/>
<evidence type="ECO:0000313" key="2">
    <source>
        <dbReference type="EMBL" id="EBR0897856.1"/>
    </source>
</evidence>